<evidence type="ECO:0000313" key="19">
    <source>
        <dbReference type="EnsemblMetazoa" id="XP_030832646"/>
    </source>
</evidence>
<reference evidence="19" key="2">
    <citation type="submission" date="2021-01" db="UniProtKB">
        <authorList>
            <consortium name="EnsemblMetazoa"/>
        </authorList>
    </citation>
    <scope>IDENTIFICATION</scope>
</reference>
<evidence type="ECO:0000256" key="12">
    <source>
        <dbReference type="ARBA" id="ARBA00023136"/>
    </source>
</evidence>
<keyword evidence="8 16" id="KW-0653">Protein transport</keyword>
<keyword evidence="6 16" id="KW-0999">Mitochondrion inner membrane</keyword>
<evidence type="ECO:0000313" key="20">
    <source>
        <dbReference type="Proteomes" id="UP000007110"/>
    </source>
</evidence>
<dbReference type="Proteomes" id="UP000007110">
    <property type="component" value="Unassembled WGS sequence"/>
</dbReference>
<proteinExistence type="inferred from homology"/>
<dbReference type="SUPFAM" id="SSF54427">
    <property type="entry name" value="NTF2-like"/>
    <property type="match status" value="1"/>
</dbReference>
<evidence type="ECO:0000256" key="16">
    <source>
        <dbReference type="PIRNR" id="PIRNR037871"/>
    </source>
</evidence>
<dbReference type="AlphaFoldDB" id="A0A7M7N9W0"/>
<dbReference type="Gene3D" id="3.10.450.240">
    <property type="match status" value="1"/>
</dbReference>
<comment type="subcellular location">
    <subcellularLocation>
        <location evidence="1">Mitochondrion inner membrane</location>
        <topology evidence="1">Peripheral membrane protein</topology>
        <orientation evidence="1">Matrix side</orientation>
    </subcellularLocation>
</comment>
<dbReference type="PANTHER" id="PTHR10721:SF1">
    <property type="entry name" value="MITOCHONDRIAL IMPORT INNER MEMBRANE TRANSLOCASE SUBUNIT TIM44"/>
    <property type="match status" value="1"/>
</dbReference>
<dbReference type="GO" id="GO:0051087">
    <property type="term" value="F:protein-folding chaperone binding"/>
    <property type="evidence" value="ECO:0000318"/>
    <property type="project" value="GO_Central"/>
</dbReference>
<comment type="function">
    <text evidence="13">Essential component of the PAM complex, a complex required for the translocation of transit peptide-containing proteins from the inner membrane into the mitochondrial matrix in an ATP-dependent manner. Recruits mitochondrial HSP70 to drive protein translocation into the matrix using ATP as an energy source.</text>
</comment>
<dbReference type="SMART" id="SM00978">
    <property type="entry name" value="Tim44"/>
    <property type="match status" value="1"/>
</dbReference>
<keyword evidence="20" id="KW-1185">Reference proteome</keyword>
<keyword evidence="10 16" id="KW-0811">Translocation</keyword>
<evidence type="ECO:0000256" key="14">
    <source>
        <dbReference type="ARBA" id="ARBA00063163"/>
    </source>
</evidence>
<keyword evidence="7" id="KW-0067">ATP-binding</keyword>
<dbReference type="OrthoDB" id="10265990at2759"/>
<evidence type="ECO:0000256" key="7">
    <source>
        <dbReference type="ARBA" id="ARBA00022840"/>
    </source>
</evidence>
<comment type="similarity">
    <text evidence="2 16">Belongs to the Tim44 family.</text>
</comment>
<evidence type="ECO:0000256" key="13">
    <source>
        <dbReference type="ARBA" id="ARBA00057148"/>
    </source>
</evidence>
<dbReference type="InterPro" id="IPR039544">
    <property type="entry name" value="Tim44-like"/>
</dbReference>
<feature type="domain" description="Tim44-like" evidence="18">
    <location>
        <begin position="301"/>
        <end position="450"/>
    </location>
</feature>
<evidence type="ECO:0000256" key="10">
    <source>
        <dbReference type="ARBA" id="ARBA00023010"/>
    </source>
</evidence>
<comment type="subunit">
    <text evidence="14">Probable component of the PAM complex at least composed of a mitochondrial HSP70 protein, GRPEL1 or GRPEL2, TIMM44, TIMM16/PAM16 and TIMM14/DNAJC19. The complex interacts with the TIMM23 component of the TIM23 complex. Interacts with SLC25A4/ANT1 and SLC25A5/ANT2; leading to inhibit the presequence translocase TIMM23, thereby promoting stabilization of PINK1.</text>
</comment>
<evidence type="ECO:0000256" key="9">
    <source>
        <dbReference type="ARBA" id="ARBA00022946"/>
    </source>
</evidence>
<evidence type="ECO:0000256" key="5">
    <source>
        <dbReference type="ARBA" id="ARBA00022741"/>
    </source>
</evidence>
<evidence type="ECO:0000256" key="6">
    <source>
        <dbReference type="ARBA" id="ARBA00022792"/>
    </source>
</evidence>
<dbReference type="FunFam" id="3.10.450.240:FF:000001">
    <property type="entry name" value="Mitochondrial import inner membrane translocase subunit TIM44"/>
    <property type="match status" value="1"/>
</dbReference>
<keyword evidence="11 16" id="KW-0496">Mitochondrion</keyword>
<dbReference type="RefSeq" id="XP_030832646.1">
    <property type="nucleotide sequence ID" value="XM_030976786.1"/>
</dbReference>
<dbReference type="InterPro" id="IPR007379">
    <property type="entry name" value="Tim44-like_dom"/>
</dbReference>
<accession>A0A7M7N9W0</accession>
<keyword evidence="17" id="KW-0175">Coiled coil</keyword>
<keyword evidence="4" id="KW-0597">Phosphoprotein</keyword>
<dbReference type="InterPro" id="IPR032710">
    <property type="entry name" value="NTF2-like_dom_sf"/>
</dbReference>
<protein>
    <recommendedName>
        <fullName evidence="15 16">Mitochondrial import inner membrane translocase subunit TIM44</fullName>
    </recommendedName>
</protein>
<evidence type="ECO:0000256" key="3">
    <source>
        <dbReference type="ARBA" id="ARBA00022448"/>
    </source>
</evidence>
<evidence type="ECO:0000256" key="2">
    <source>
        <dbReference type="ARBA" id="ARBA00009597"/>
    </source>
</evidence>
<dbReference type="InterPro" id="IPR017303">
    <property type="entry name" value="Tim44"/>
</dbReference>
<dbReference type="EnsemblMetazoa" id="XM_030976786">
    <property type="protein sequence ID" value="XP_030832646"/>
    <property type="gene ID" value="LOC752190"/>
</dbReference>
<evidence type="ECO:0000256" key="4">
    <source>
        <dbReference type="ARBA" id="ARBA00022553"/>
    </source>
</evidence>
<dbReference type="Pfam" id="PF04280">
    <property type="entry name" value="Tim44"/>
    <property type="match status" value="1"/>
</dbReference>
<evidence type="ECO:0000256" key="1">
    <source>
        <dbReference type="ARBA" id="ARBA00004443"/>
    </source>
</evidence>
<keyword evidence="9" id="KW-0809">Transit peptide</keyword>
<organism evidence="19 20">
    <name type="scientific">Strongylocentrotus purpuratus</name>
    <name type="common">Purple sea urchin</name>
    <dbReference type="NCBI Taxonomy" id="7668"/>
    <lineage>
        <taxon>Eukaryota</taxon>
        <taxon>Metazoa</taxon>
        <taxon>Echinodermata</taxon>
        <taxon>Eleutherozoa</taxon>
        <taxon>Echinozoa</taxon>
        <taxon>Echinoidea</taxon>
        <taxon>Euechinoidea</taxon>
        <taxon>Echinacea</taxon>
        <taxon>Camarodonta</taxon>
        <taxon>Echinidea</taxon>
        <taxon>Strongylocentrotidae</taxon>
        <taxon>Strongylocentrotus</taxon>
    </lineage>
</organism>
<dbReference type="GO" id="GO:0030150">
    <property type="term" value="P:protein import into mitochondrial matrix"/>
    <property type="evidence" value="ECO:0000318"/>
    <property type="project" value="GO_Central"/>
</dbReference>
<keyword evidence="12 16" id="KW-0472">Membrane</keyword>
<dbReference type="GeneID" id="752190"/>
<dbReference type="GO" id="GO:0005524">
    <property type="term" value="F:ATP binding"/>
    <property type="evidence" value="ECO:0007669"/>
    <property type="project" value="UniProtKB-KW"/>
</dbReference>
<name>A0A7M7N9W0_STRPU</name>
<evidence type="ECO:0000256" key="17">
    <source>
        <dbReference type="SAM" id="Coils"/>
    </source>
</evidence>
<dbReference type="PIRSF" id="PIRSF037871">
    <property type="entry name" value="TIM44"/>
    <property type="match status" value="1"/>
</dbReference>
<evidence type="ECO:0000256" key="15">
    <source>
        <dbReference type="ARBA" id="ARBA00074309"/>
    </source>
</evidence>
<dbReference type="InParanoid" id="A0A7M7N9W0"/>
<dbReference type="OMA" id="NFQMEPF"/>
<keyword evidence="3 16" id="KW-0813">Transport</keyword>
<feature type="coiled-coil region" evidence="17">
    <location>
        <begin position="75"/>
        <end position="125"/>
    </location>
</feature>
<reference evidence="20" key="1">
    <citation type="submission" date="2015-02" db="EMBL/GenBank/DDBJ databases">
        <title>Genome sequencing for Strongylocentrotus purpuratus.</title>
        <authorList>
            <person name="Murali S."/>
            <person name="Liu Y."/>
            <person name="Vee V."/>
            <person name="English A."/>
            <person name="Wang M."/>
            <person name="Skinner E."/>
            <person name="Han Y."/>
            <person name="Muzny D.M."/>
            <person name="Worley K.C."/>
            <person name="Gibbs R.A."/>
        </authorList>
    </citation>
    <scope>NUCLEOTIDE SEQUENCE</scope>
</reference>
<dbReference type="PANTHER" id="PTHR10721">
    <property type="entry name" value="MITOCHONDRIAL IMPORT INNER MEMBRANE TRANSLOCASE SUBUNIT TIM44"/>
    <property type="match status" value="1"/>
</dbReference>
<evidence type="ECO:0000259" key="18">
    <source>
        <dbReference type="SMART" id="SM00978"/>
    </source>
</evidence>
<evidence type="ECO:0000256" key="8">
    <source>
        <dbReference type="ARBA" id="ARBA00022927"/>
    </source>
</evidence>
<evidence type="ECO:0000256" key="11">
    <source>
        <dbReference type="ARBA" id="ARBA00023128"/>
    </source>
</evidence>
<keyword evidence="5" id="KW-0547">Nucleotide-binding</keyword>
<sequence>MSASIGKLSHQVCVISRCRRLQPLIRASANSVCENGDGKTFTNQQLDVRLTQIQARCYSQQSQRKGFISGFIDNIKQEINKNKEMKDNIKKFREEAEKLEQSDALQEARKKFENLEKETAKGSAAFRHTFDDIKDKVSKGVEEAQKQEWVKKGMDDLSKTAKGAAERVSKSGEDISKSAAFKTISESVKAVKEEIDESTTSRARPYRAPTRLRKRTEGLNTEEGEAKTFEANEDATGVVLHKDSKWYQQWKNFSENNQVFNKMFDLKMRYDESDNIMVRASKAVTDRVSQLLGGVFSPTELSGVLTEIIKIDPTFTKEGFLKMCELEIIPNILEAMIRGDLEIIKDWCYEAPYNQLATPIKQATQMGYKFDSKVLDVDMVELSMGKMMDQGPVLVITFVAQQIMAVRNAKGVVVEGDLEKVMRVTYVWVLCRDQEVLDPTSAWRLLDMSAHSAEQWV</sequence>
<dbReference type="CTD" id="10469"/>
<dbReference type="GO" id="GO:0005743">
    <property type="term" value="C:mitochondrial inner membrane"/>
    <property type="evidence" value="ECO:0000318"/>
    <property type="project" value="GO_Central"/>
</dbReference>